<keyword evidence="1" id="KW-0812">Transmembrane</keyword>
<evidence type="ECO:0000256" key="1">
    <source>
        <dbReference type="SAM" id="Phobius"/>
    </source>
</evidence>
<evidence type="ECO:0000313" key="3">
    <source>
        <dbReference type="Proteomes" id="UP000823847"/>
    </source>
</evidence>
<keyword evidence="1" id="KW-0472">Membrane</keyword>
<protein>
    <recommendedName>
        <fullName evidence="4">Tetratricopeptide repeat protein</fullName>
    </recommendedName>
</protein>
<feature type="transmembrane region" description="Helical" evidence="1">
    <location>
        <begin position="239"/>
        <end position="258"/>
    </location>
</feature>
<reference evidence="2" key="2">
    <citation type="submission" date="2021-04" db="EMBL/GenBank/DDBJ databases">
        <authorList>
            <person name="Gilroy R."/>
        </authorList>
    </citation>
    <scope>NUCLEOTIDE SEQUENCE</scope>
    <source>
        <strain evidence="2">ChiHecec2B26-12326</strain>
    </source>
</reference>
<sequence length="316" mass="37683">MEIGEGSARWPLLGRIHEQMNYLFAYQELYPEAMRSIDAGLRIYQEHGDARGIAVAWKNKARIFDRYQRLDSMAYYYRLAYKTACASQDTFMANHLLNEYISAYMDHGMVEEGAALIHLLPEEIREKNPIGQYSLGMTYLRWEKPDSARLCFQNALRQIHEDYFILRRDLYRLLSELAERQGDMRQALRYARESSALKDSIAERMRTEALQKIHSLYNYQHIEEENSRLAVKAAQTEKWVYRSVCVILVLMILLFWLWRRSRERRREAEALRRLKERQERDAWERLDAKREGSRNWRRFCGRSGRSGMPCGNDWSN</sequence>
<accession>A0A9D1XSC3</accession>
<reference evidence="2" key="1">
    <citation type="journal article" date="2021" name="PeerJ">
        <title>Extensive microbial diversity within the chicken gut microbiome revealed by metagenomics and culture.</title>
        <authorList>
            <person name="Gilroy R."/>
            <person name="Ravi A."/>
            <person name="Getino M."/>
            <person name="Pursley I."/>
            <person name="Horton D.L."/>
            <person name="Alikhan N.F."/>
            <person name="Baker D."/>
            <person name="Gharbi K."/>
            <person name="Hall N."/>
            <person name="Watson M."/>
            <person name="Adriaenssens E.M."/>
            <person name="Foster-Nyarko E."/>
            <person name="Jarju S."/>
            <person name="Secka A."/>
            <person name="Antonio M."/>
            <person name="Oren A."/>
            <person name="Chaudhuri R.R."/>
            <person name="La Ragione R."/>
            <person name="Hildebrand F."/>
            <person name="Pallen M.J."/>
        </authorList>
    </citation>
    <scope>NUCLEOTIDE SEQUENCE</scope>
    <source>
        <strain evidence="2">ChiHecec2B26-12326</strain>
    </source>
</reference>
<evidence type="ECO:0000313" key="2">
    <source>
        <dbReference type="EMBL" id="HIX86776.1"/>
    </source>
</evidence>
<organism evidence="2 3">
    <name type="scientific">Candidatus Parabacteroides intestinigallinarum</name>
    <dbReference type="NCBI Taxonomy" id="2838722"/>
    <lineage>
        <taxon>Bacteria</taxon>
        <taxon>Pseudomonadati</taxon>
        <taxon>Bacteroidota</taxon>
        <taxon>Bacteroidia</taxon>
        <taxon>Bacteroidales</taxon>
        <taxon>Tannerellaceae</taxon>
        <taxon>Parabacteroides</taxon>
    </lineage>
</organism>
<proteinExistence type="predicted"/>
<keyword evidence="1" id="KW-1133">Transmembrane helix</keyword>
<dbReference type="InterPro" id="IPR011990">
    <property type="entry name" value="TPR-like_helical_dom_sf"/>
</dbReference>
<dbReference type="EMBL" id="DXEN01000071">
    <property type="protein sequence ID" value="HIX86776.1"/>
    <property type="molecule type" value="Genomic_DNA"/>
</dbReference>
<evidence type="ECO:0008006" key="4">
    <source>
        <dbReference type="Google" id="ProtNLM"/>
    </source>
</evidence>
<dbReference type="SUPFAM" id="SSF48452">
    <property type="entry name" value="TPR-like"/>
    <property type="match status" value="1"/>
</dbReference>
<dbReference type="AlphaFoldDB" id="A0A9D1XSC3"/>
<dbReference type="Gene3D" id="1.25.40.10">
    <property type="entry name" value="Tetratricopeptide repeat domain"/>
    <property type="match status" value="1"/>
</dbReference>
<dbReference type="Proteomes" id="UP000823847">
    <property type="component" value="Unassembled WGS sequence"/>
</dbReference>
<comment type="caution">
    <text evidence="2">The sequence shown here is derived from an EMBL/GenBank/DDBJ whole genome shotgun (WGS) entry which is preliminary data.</text>
</comment>
<gene>
    <name evidence="2" type="ORF">H9848_09260</name>
</gene>
<name>A0A9D1XSC3_9BACT</name>